<keyword evidence="1" id="KW-0812">Transmembrane</keyword>
<feature type="transmembrane region" description="Helical" evidence="1">
    <location>
        <begin position="21"/>
        <end position="51"/>
    </location>
</feature>
<reference evidence="2" key="1">
    <citation type="journal article" date="2015" name="J. Antimicrob. Chemother.">
        <title>A type 2 A/C2 plasmid carrying the aacC4 apramycin resistance gene and the erm(42) erythromycin resistance gene recovered from two Salmonella enterica serovars.</title>
        <authorList>
            <person name="Harmer C.J."/>
            <person name="Holt K.E."/>
            <person name="Hall R.M."/>
        </authorList>
    </citation>
    <scope>NUCLEOTIDE SEQUENCE</scope>
    <source>
        <strain evidence="2">SRC119</strain>
        <plasmid evidence="2">pSRC119-A/C</plasmid>
    </source>
</reference>
<evidence type="ECO:0000313" key="2">
    <source>
        <dbReference type="EMBL" id="AIT72681.1"/>
    </source>
</evidence>
<protein>
    <submittedName>
        <fullName evidence="2">Uncharacterized protein</fullName>
    </submittedName>
</protein>
<proteinExistence type="predicted"/>
<feature type="transmembrane region" description="Helical" evidence="1">
    <location>
        <begin position="72"/>
        <end position="91"/>
    </location>
</feature>
<name>A0A097J0J9_SALSE</name>
<sequence length="111" mass="13157">MVLLLAQHWGRLMEINNWFDFIIYTIYFFGVVIVILPTGVIFLWLTLKNLVKMRAPRYEKKHYKYFSARNRFEVCVAGVFSVAFSVWYLFFAKGGNLFLYPSEVMRFFSGG</sequence>
<geneLocation type="plasmid" evidence="2">
    <name>pSRC119-A/C</name>
</geneLocation>
<organism evidence="2">
    <name type="scientific">Salmonella senftenberg</name>
    <dbReference type="NCBI Taxonomy" id="28150"/>
    <lineage>
        <taxon>Bacteria</taxon>
        <taxon>Pseudomonadati</taxon>
        <taxon>Pseudomonadota</taxon>
        <taxon>Gammaproteobacteria</taxon>
        <taxon>Enterobacterales</taxon>
        <taxon>Enterobacteriaceae</taxon>
        <taxon>Salmonella</taxon>
    </lineage>
</organism>
<accession>A0A097J0J9</accession>
<dbReference type="AlphaFoldDB" id="A0A097J0J9"/>
<keyword evidence="1" id="KW-0472">Membrane</keyword>
<dbReference type="EMBL" id="KM670336">
    <property type="protein sequence ID" value="AIT72681.1"/>
    <property type="molecule type" value="Genomic_DNA"/>
</dbReference>
<keyword evidence="1" id="KW-1133">Transmembrane helix</keyword>
<evidence type="ECO:0000256" key="1">
    <source>
        <dbReference type="SAM" id="Phobius"/>
    </source>
</evidence>
<keyword evidence="2" id="KW-0614">Plasmid</keyword>